<evidence type="ECO:0000313" key="2">
    <source>
        <dbReference type="Proteomes" id="UP001209878"/>
    </source>
</evidence>
<accession>A0AAD9NB66</accession>
<sequence>MSGASLTDDQERFLRIVHILLDDVPNHLRAMLKAKFQARFGFAWGDNRATGEFFFANFTARNTPPHIANVIRQGKTEAFDSTALVTCLLFSGTGILLPTPRRVPRPHPFTESERIDELREMRNELAHASSASLTQADFNQKLASLNTIYAQLLWNPTVMRQWAQDPVVTAESDRNVQRLEGSVEVLDQAMQGTDRRVQALDELGQVLYENHEQRLKTQADVQEQQAHSICQLQEDVNRHGEAITQLTQQ</sequence>
<dbReference type="EMBL" id="JAODUO010001444">
    <property type="protein sequence ID" value="KAK2163837.1"/>
    <property type="molecule type" value="Genomic_DNA"/>
</dbReference>
<comment type="caution">
    <text evidence="1">The sequence shown here is derived from an EMBL/GenBank/DDBJ whole genome shotgun (WGS) entry which is preliminary data.</text>
</comment>
<evidence type="ECO:0008006" key="3">
    <source>
        <dbReference type="Google" id="ProtNLM"/>
    </source>
</evidence>
<gene>
    <name evidence="1" type="ORF">NP493_1444g02012</name>
</gene>
<reference evidence="1" key="1">
    <citation type="journal article" date="2023" name="Mol. Biol. Evol.">
        <title>Third-Generation Sequencing Reveals the Adaptive Role of the Epigenome in Three Deep-Sea Polychaetes.</title>
        <authorList>
            <person name="Perez M."/>
            <person name="Aroh O."/>
            <person name="Sun Y."/>
            <person name="Lan Y."/>
            <person name="Juniper S.K."/>
            <person name="Young C.R."/>
            <person name="Angers B."/>
            <person name="Qian P.Y."/>
        </authorList>
    </citation>
    <scope>NUCLEOTIDE SEQUENCE</scope>
    <source>
        <strain evidence="1">R07B-5</strain>
    </source>
</reference>
<evidence type="ECO:0000313" key="1">
    <source>
        <dbReference type="EMBL" id="KAK2163837.1"/>
    </source>
</evidence>
<name>A0AAD9NB66_RIDPI</name>
<dbReference type="Proteomes" id="UP001209878">
    <property type="component" value="Unassembled WGS sequence"/>
</dbReference>
<organism evidence="1 2">
    <name type="scientific">Ridgeia piscesae</name>
    <name type="common">Tubeworm</name>
    <dbReference type="NCBI Taxonomy" id="27915"/>
    <lineage>
        <taxon>Eukaryota</taxon>
        <taxon>Metazoa</taxon>
        <taxon>Spiralia</taxon>
        <taxon>Lophotrochozoa</taxon>
        <taxon>Annelida</taxon>
        <taxon>Polychaeta</taxon>
        <taxon>Sedentaria</taxon>
        <taxon>Canalipalpata</taxon>
        <taxon>Sabellida</taxon>
        <taxon>Siboglinidae</taxon>
        <taxon>Ridgeia</taxon>
    </lineage>
</organism>
<keyword evidence="2" id="KW-1185">Reference proteome</keyword>
<protein>
    <recommendedName>
        <fullName evidence="3">DZIP3-like HEPN domain-containing protein</fullName>
    </recommendedName>
</protein>
<proteinExistence type="predicted"/>
<dbReference type="AlphaFoldDB" id="A0AAD9NB66"/>